<dbReference type="EMBL" id="JARAKH010000026">
    <property type="protein sequence ID" value="KAK8390211.1"/>
    <property type="molecule type" value="Genomic_DNA"/>
</dbReference>
<proteinExistence type="inferred from homology"/>
<evidence type="ECO:0000256" key="1">
    <source>
        <dbReference type="ARBA" id="ARBA00007219"/>
    </source>
</evidence>
<evidence type="ECO:0000313" key="8">
    <source>
        <dbReference type="EMBL" id="KAK8390211.1"/>
    </source>
</evidence>
<evidence type="ECO:0000259" key="7">
    <source>
        <dbReference type="Pfam" id="PF21673"/>
    </source>
</evidence>
<dbReference type="Proteomes" id="UP001487740">
    <property type="component" value="Unassembled WGS sequence"/>
</dbReference>
<dbReference type="AlphaFoldDB" id="A0AAW0TRU4"/>
<accession>A0AAW0TRU4</accession>
<comment type="caution">
    <text evidence="8">The sequence shown here is derived from an EMBL/GenBank/DDBJ whole genome shotgun (WGS) entry which is preliminary data.</text>
</comment>
<feature type="domain" description="CCDC93 coiled-coil" evidence="6">
    <location>
        <begin position="178"/>
        <end position="589"/>
    </location>
</feature>
<dbReference type="Pfam" id="PF21673">
    <property type="entry name" value="CCDC93_N"/>
    <property type="match status" value="1"/>
</dbReference>
<feature type="domain" description="CCDC93 N-terminal" evidence="7">
    <location>
        <begin position="25"/>
        <end position="131"/>
    </location>
</feature>
<protein>
    <recommendedName>
        <fullName evidence="2">Coiled-coil domain-containing protein 93</fullName>
    </recommendedName>
</protein>
<evidence type="ECO:0000259" key="6">
    <source>
        <dbReference type="Pfam" id="PF09762"/>
    </source>
</evidence>
<feature type="region of interest" description="Disordered" evidence="5">
    <location>
        <begin position="212"/>
        <end position="235"/>
    </location>
</feature>
<comment type="similarity">
    <text evidence="1">Belongs to the CCDC93 family.</text>
</comment>
<dbReference type="InterPro" id="IPR019159">
    <property type="entry name" value="CCDC93_CC"/>
</dbReference>
<dbReference type="GO" id="GO:0006893">
    <property type="term" value="P:Golgi to plasma membrane transport"/>
    <property type="evidence" value="ECO:0007669"/>
    <property type="project" value="TreeGrafter"/>
</dbReference>
<keyword evidence="9" id="KW-1185">Reference proteome</keyword>
<evidence type="ECO:0000256" key="5">
    <source>
        <dbReference type="SAM" id="MobiDB-lite"/>
    </source>
</evidence>
<dbReference type="Pfam" id="PF09762">
    <property type="entry name" value="CCDC93_CC"/>
    <property type="match status" value="1"/>
</dbReference>
<feature type="compositionally biased region" description="Basic and acidic residues" evidence="5">
    <location>
        <begin position="340"/>
        <end position="361"/>
    </location>
</feature>
<keyword evidence="3 4" id="KW-0175">Coiled coil</keyword>
<reference evidence="8 9" key="1">
    <citation type="submission" date="2023-03" db="EMBL/GenBank/DDBJ databases">
        <title>High-quality genome of Scylla paramamosain provides insights in environmental adaptation.</title>
        <authorList>
            <person name="Zhang L."/>
        </authorList>
    </citation>
    <scope>NUCLEOTIDE SEQUENCE [LARGE SCALE GENOMIC DNA]</scope>
    <source>
        <strain evidence="8">LZ_2023a</strain>
        <tissue evidence="8">Muscle</tissue>
    </source>
</reference>
<dbReference type="InterPro" id="IPR048747">
    <property type="entry name" value="CCDC93_N"/>
</dbReference>
<feature type="region of interest" description="Disordered" evidence="5">
    <location>
        <begin position="1"/>
        <end position="21"/>
    </location>
</feature>
<evidence type="ECO:0000313" key="9">
    <source>
        <dbReference type="Proteomes" id="UP001487740"/>
    </source>
</evidence>
<dbReference type="PANTHER" id="PTHR16441">
    <property type="entry name" value="FIDIPIDINE"/>
    <property type="match status" value="1"/>
</dbReference>
<organism evidence="8 9">
    <name type="scientific">Scylla paramamosain</name>
    <name type="common">Mud crab</name>
    <dbReference type="NCBI Taxonomy" id="85552"/>
    <lineage>
        <taxon>Eukaryota</taxon>
        <taxon>Metazoa</taxon>
        <taxon>Ecdysozoa</taxon>
        <taxon>Arthropoda</taxon>
        <taxon>Crustacea</taxon>
        <taxon>Multicrustacea</taxon>
        <taxon>Malacostraca</taxon>
        <taxon>Eumalacostraca</taxon>
        <taxon>Eucarida</taxon>
        <taxon>Decapoda</taxon>
        <taxon>Pleocyemata</taxon>
        <taxon>Brachyura</taxon>
        <taxon>Eubrachyura</taxon>
        <taxon>Portunoidea</taxon>
        <taxon>Portunidae</taxon>
        <taxon>Portuninae</taxon>
        <taxon>Scylla</taxon>
    </lineage>
</organism>
<evidence type="ECO:0000256" key="4">
    <source>
        <dbReference type="SAM" id="Coils"/>
    </source>
</evidence>
<dbReference type="PANTHER" id="PTHR16441:SF0">
    <property type="entry name" value="COILED-COIL DOMAIN-CONTAINING PROTEIN 93"/>
    <property type="match status" value="1"/>
</dbReference>
<evidence type="ECO:0000256" key="2">
    <source>
        <dbReference type="ARBA" id="ARBA00016765"/>
    </source>
</evidence>
<name>A0AAW0TRU4_SCYPA</name>
<evidence type="ECO:0000256" key="3">
    <source>
        <dbReference type="ARBA" id="ARBA00023054"/>
    </source>
</evidence>
<gene>
    <name evidence="8" type="ORF">O3P69_013055</name>
</gene>
<dbReference type="InterPro" id="IPR039116">
    <property type="entry name" value="CCDC93"/>
</dbReference>
<feature type="region of interest" description="Disordered" evidence="5">
    <location>
        <begin position="338"/>
        <end position="361"/>
    </location>
</feature>
<feature type="coiled-coil region" evidence="4">
    <location>
        <begin position="526"/>
        <end position="581"/>
    </location>
</feature>
<sequence>MISTETKPSPATAREGQVDIREDEDQSVKLSEIVELLLAAGYFRARIKGLSPFDKIVGGMTWCIETCNFDVDVDLLFHENLTIGQKIALTERIVSVVRSMGCPPRLEPHQIQGLDAIHIFPVIQWLVKKALETREEFGDETRQFAVHEFLQHHTDPQQQRRQEALGHVSATLASVQANYGPKRRLRRRPGTAPPDTPAARVHTTVLEYGLSSRRPPSLHVKQGEGIDEADGGSSSEMEEVERQLMKTLHMAEATEGRLSAQQVGSIVSSRAQEIAATSQHYSDLQQTIVNEVLGDSATSQLRALASLEQQCMALQAQLAEMETEKARAGVQVKEAMGRLQDAKRERQKAEEEMRSLGVKDDASRSALEELSRLVELNEAARKRETEFKDTCRKEAERMKAEISALQARITEVGEGQEEGERRLAAERERWGRARRQLAGRTRRVEAMRRLLDDRPGRAELSQYQRRFIELSNQVAATHRETQQFYNMYNTLADTKVYMDKELSLLNSILDNMAVALGNSSSMDEYLHQLETIVEGIRQNKMKLERRRTEERARKTNLSEELARLQDLNRQYAKTVHQLGQEIARSEALHLKLTAGRG</sequence>